<dbReference type="InterPro" id="IPR019163">
    <property type="entry name" value="THO_Thoc5"/>
</dbReference>
<feature type="compositionally biased region" description="Basic and acidic residues" evidence="4">
    <location>
        <begin position="326"/>
        <end position="337"/>
    </location>
</feature>
<dbReference type="Pfam" id="PF09766">
    <property type="entry name" value="FmiP_Thoc5"/>
    <property type="match status" value="1"/>
</dbReference>
<dbReference type="GO" id="GO:0005634">
    <property type="term" value="C:nucleus"/>
    <property type="evidence" value="ECO:0007669"/>
    <property type="project" value="UniProtKB-SubCell"/>
</dbReference>
<keyword evidence="3" id="KW-0539">Nucleus</keyword>
<evidence type="ECO:0000256" key="1">
    <source>
        <dbReference type="ARBA" id="ARBA00004123"/>
    </source>
</evidence>
<evidence type="ECO:0000256" key="3">
    <source>
        <dbReference type="ARBA" id="ARBA00023242"/>
    </source>
</evidence>
<evidence type="ECO:0000313" key="6">
    <source>
        <dbReference type="Proteomes" id="UP000717585"/>
    </source>
</evidence>
<dbReference type="AlphaFoldDB" id="A0A8J6AU59"/>
<comment type="subcellular location">
    <subcellularLocation>
        <location evidence="1">Nucleus</location>
    </subcellularLocation>
</comment>
<accession>A0A8J6AU59</accession>
<evidence type="ECO:0000313" key="5">
    <source>
        <dbReference type="EMBL" id="KAG9391650.1"/>
    </source>
</evidence>
<sequence>MEASELTDKARDLQSVCLGKAKELEELITVVQRAFDRRMAANAPISAAEQRQYLNQLFPINGRLVDYHEQHSNLEKRFHDSLLRRNSNEAAASLSTERIQVEHSIVSNAVKGLQVESNHTKVVLLDRAKYLPPRIESITDAADVIYKIEEDIEQRKAIIADLSKKNESLAMQVHIANAAADRLTKAPKEVASIITPALNNFKRATPLLQTELTLANSGAEDEALKKMVQPLRFLMTQLMSVRALAKAARVRTPWDFTVEAGTIDEDDDDEEEEEADSDSPVEKERFVVAKVVFTDFSPHTDDSEPEDETDSDYDSDGKRRRKRTQRDRMYQEQTKLGDDMRRARAARLRIQEELRRHRTITLLFTFVSELGRVLVRCPEEEVLPYLIVPGSGPAIGIDVLSNEVVAANEHRGVPLKWVQALAGLPQLSEGATPKRCLRPLVLEMPAIISRSFVLLEALDALADPFMENTRPRHGRPAAALGCAALKGCPLADLIGVESSVLLSPYDRALTPHRFAVPVASTDFVVKQKLSCIVATESVNHEDCAYQYSFVAFIAVAPNSDKVVLADFKILRPDGTGNIATLPFNGQRLAAYQRAVISHVNRVVSRSSSPVVKKSVLLAQTLHLCTASLAVGLFFHGELSIRRDIHRLALLTNPFSEFAATGPNNSLWLRGRRLLPPMEWVQARGGSPSLVHVR</sequence>
<feature type="region of interest" description="Disordered" evidence="4">
    <location>
        <begin position="297"/>
        <end position="337"/>
    </location>
</feature>
<organism evidence="5 6">
    <name type="scientific">Carpediemonas membranifera</name>
    <dbReference type="NCBI Taxonomy" id="201153"/>
    <lineage>
        <taxon>Eukaryota</taxon>
        <taxon>Metamonada</taxon>
        <taxon>Carpediemonas-like organisms</taxon>
        <taxon>Carpediemonas</taxon>
    </lineage>
</organism>
<name>A0A8J6AU59_9EUKA</name>
<gene>
    <name evidence="5" type="ORF">J8273_6415</name>
</gene>
<dbReference type="Proteomes" id="UP000717585">
    <property type="component" value="Unassembled WGS sequence"/>
</dbReference>
<feature type="region of interest" description="Disordered" evidence="4">
    <location>
        <begin position="259"/>
        <end position="281"/>
    </location>
</feature>
<reference evidence="5" key="1">
    <citation type="submission" date="2021-05" db="EMBL/GenBank/DDBJ databases">
        <title>A free-living protist that lacks canonical eukaryotic 1 DNA replication and segregation systems.</title>
        <authorList>
            <person name="Salas-Leiva D.E."/>
            <person name="Tromer E.C."/>
            <person name="Curtis B.A."/>
            <person name="Jerlstrom-Hultqvist J."/>
            <person name="Kolisko M."/>
            <person name="Yi Z."/>
            <person name="Salas-Leiva J.S."/>
            <person name="Gallot-Lavallee L."/>
            <person name="Kops G.J.P.L."/>
            <person name="Archibald J.M."/>
            <person name="Simpson A.G.B."/>
            <person name="Roger A.J."/>
        </authorList>
    </citation>
    <scope>NUCLEOTIDE SEQUENCE</scope>
    <source>
        <strain evidence="5">BICM</strain>
    </source>
</reference>
<keyword evidence="6" id="KW-1185">Reference proteome</keyword>
<protein>
    <submittedName>
        <fullName evidence="5">THO complex, subunit 5</fullName>
    </submittedName>
</protein>
<proteinExistence type="inferred from homology"/>
<comment type="caution">
    <text evidence="5">The sequence shown here is derived from an EMBL/GenBank/DDBJ whole genome shotgun (WGS) entry which is preliminary data.</text>
</comment>
<feature type="compositionally biased region" description="Acidic residues" evidence="4">
    <location>
        <begin position="303"/>
        <end position="314"/>
    </location>
</feature>
<evidence type="ECO:0000256" key="4">
    <source>
        <dbReference type="SAM" id="MobiDB-lite"/>
    </source>
</evidence>
<evidence type="ECO:0000256" key="2">
    <source>
        <dbReference type="ARBA" id="ARBA00008044"/>
    </source>
</evidence>
<dbReference type="EMBL" id="JAHDYR010000053">
    <property type="protein sequence ID" value="KAG9391650.1"/>
    <property type="molecule type" value="Genomic_DNA"/>
</dbReference>
<comment type="similarity">
    <text evidence="2">Belongs to the THOC5 family.</text>
</comment>
<feature type="compositionally biased region" description="Acidic residues" evidence="4">
    <location>
        <begin position="262"/>
        <end position="279"/>
    </location>
</feature>